<dbReference type="EC" id="3.1.2.6" evidence="7"/>
<dbReference type="SMART" id="SM00849">
    <property type="entry name" value="Lactamase_B"/>
    <property type="match status" value="1"/>
</dbReference>
<feature type="binding site" evidence="7">
    <location>
        <position position="141"/>
    </location>
    <ligand>
        <name>Zn(2+)</name>
        <dbReference type="ChEBI" id="CHEBI:29105"/>
        <label>2</label>
    </ligand>
</feature>
<evidence type="ECO:0000259" key="8">
    <source>
        <dbReference type="SMART" id="SM00849"/>
    </source>
</evidence>
<feature type="domain" description="Metallo-beta-lactamase" evidence="8">
    <location>
        <begin position="12"/>
        <end position="179"/>
    </location>
</feature>
<dbReference type="Gene3D" id="3.60.15.10">
    <property type="entry name" value="Ribonuclease Z/Hydroxyacylglutathione hydrolase-like"/>
    <property type="match status" value="1"/>
</dbReference>
<dbReference type="PANTHER" id="PTHR43705">
    <property type="entry name" value="HYDROXYACYLGLUTATHIONE HYDROLASE"/>
    <property type="match status" value="1"/>
</dbReference>
<keyword evidence="10" id="KW-1185">Reference proteome</keyword>
<name>A0ABY6N711_9ALTE</name>
<proteinExistence type="inferred from homology"/>
<protein>
    <recommendedName>
        <fullName evidence="7">Hydroxyacylglutathione hydrolase</fullName>
        <ecNumber evidence="7">3.1.2.6</ecNumber>
    </recommendedName>
    <alternativeName>
        <fullName evidence="7">Glyoxalase II</fullName>
        <shortName evidence="7">Glx II</shortName>
    </alternativeName>
</protein>
<comment type="subunit">
    <text evidence="7">Monomer.</text>
</comment>
<dbReference type="InterPro" id="IPR001279">
    <property type="entry name" value="Metallo-B-lactamas"/>
</dbReference>
<dbReference type="RefSeq" id="WP_265049356.1">
    <property type="nucleotide sequence ID" value="NZ_CP100390.1"/>
</dbReference>
<accession>A0ABY6N711</accession>
<evidence type="ECO:0000313" key="10">
    <source>
        <dbReference type="Proteomes" id="UP001163739"/>
    </source>
</evidence>
<dbReference type="SUPFAM" id="SSF56281">
    <property type="entry name" value="Metallo-hydrolase/oxidoreductase"/>
    <property type="match status" value="1"/>
</dbReference>
<comment type="similarity">
    <text evidence="3 7">Belongs to the metallo-beta-lactamase superfamily. Glyoxalase II family.</text>
</comment>
<dbReference type="CDD" id="cd07723">
    <property type="entry name" value="hydroxyacylglutathione_hydrolase_MBL-fold"/>
    <property type="match status" value="1"/>
</dbReference>
<dbReference type="Pfam" id="PF00753">
    <property type="entry name" value="Lactamase_B"/>
    <property type="match status" value="1"/>
</dbReference>
<dbReference type="Pfam" id="PF16123">
    <property type="entry name" value="HAGH_C"/>
    <property type="match status" value="1"/>
</dbReference>
<dbReference type="InterPro" id="IPR036866">
    <property type="entry name" value="RibonucZ/Hydroxyglut_hydro"/>
</dbReference>
<feature type="binding site" evidence="7">
    <location>
        <position position="59"/>
    </location>
    <ligand>
        <name>Zn(2+)</name>
        <dbReference type="ChEBI" id="CHEBI:29105"/>
        <label>2</label>
    </ligand>
</feature>
<keyword evidence="6 7" id="KW-0862">Zinc</keyword>
<dbReference type="PIRSF" id="PIRSF005457">
    <property type="entry name" value="Glx"/>
    <property type="match status" value="1"/>
</dbReference>
<feature type="binding site" evidence="7">
    <location>
        <position position="55"/>
    </location>
    <ligand>
        <name>Zn(2+)</name>
        <dbReference type="ChEBI" id="CHEBI:29105"/>
        <label>1</label>
    </ligand>
</feature>
<sequence>MLTVLPINAYQDNYIWCIQNPLSQACIVVDPGEAQPVIDHLEKHQLTLVAILVTHHHYDHVDGICDLVSYTQQQTGKSIDVYGPLNPKIKQITHPLKHGDVLTILGTLYEVTEVPGHTLDHLSYFSPEDSLHSAPWLFCGDTLFSAGCGRLFEGTPAQMLNSLKALASYPLETEVYCTHEYTLSNLAFTQAVLPNDTEVKLYIERCQTLRDSNKPTLPSTIKTELAINPFLNCTRPDVQASVSLQSQSPITDELDTFTRLRKWKDTF</sequence>
<dbReference type="NCBIfam" id="TIGR03413">
    <property type="entry name" value="GSH_gloB"/>
    <property type="match status" value="1"/>
</dbReference>
<feature type="binding site" evidence="7">
    <location>
        <position position="57"/>
    </location>
    <ligand>
        <name>Zn(2+)</name>
        <dbReference type="ChEBI" id="CHEBI:29105"/>
        <label>1</label>
    </ligand>
</feature>
<comment type="catalytic activity">
    <reaction evidence="1 7">
        <text>an S-(2-hydroxyacyl)glutathione + H2O = a 2-hydroxy carboxylate + glutathione + H(+)</text>
        <dbReference type="Rhea" id="RHEA:21864"/>
        <dbReference type="ChEBI" id="CHEBI:15377"/>
        <dbReference type="ChEBI" id="CHEBI:15378"/>
        <dbReference type="ChEBI" id="CHEBI:57925"/>
        <dbReference type="ChEBI" id="CHEBI:58896"/>
        <dbReference type="ChEBI" id="CHEBI:71261"/>
        <dbReference type="EC" id="3.1.2.6"/>
    </reaction>
</comment>
<evidence type="ECO:0000256" key="5">
    <source>
        <dbReference type="ARBA" id="ARBA00022801"/>
    </source>
</evidence>
<evidence type="ECO:0000256" key="3">
    <source>
        <dbReference type="ARBA" id="ARBA00006759"/>
    </source>
</evidence>
<evidence type="ECO:0000256" key="4">
    <source>
        <dbReference type="ARBA" id="ARBA00022723"/>
    </source>
</evidence>
<feature type="binding site" evidence="7">
    <location>
        <position position="117"/>
    </location>
    <ligand>
        <name>Zn(2+)</name>
        <dbReference type="ChEBI" id="CHEBI:29105"/>
        <label>1</label>
    </ligand>
</feature>
<dbReference type="Proteomes" id="UP001163739">
    <property type="component" value="Chromosome"/>
</dbReference>
<dbReference type="InterPro" id="IPR032282">
    <property type="entry name" value="HAGH_C"/>
</dbReference>
<dbReference type="InterPro" id="IPR050110">
    <property type="entry name" value="Glyoxalase_II_hydrolase"/>
</dbReference>
<organism evidence="9 10">
    <name type="scientific">Alkalimarinus alittae</name>
    <dbReference type="NCBI Taxonomy" id="2961619"/>
    <lineage>
        <taxon>Bacteria</taxon>
        <taxon>Pseudomonadati</taxon>
        <taxon>Pseudomonadota</taxon>
        <taxon>Gammaproteobacteria</taxon>
        <taxon>Alteromonadales</taxon>
        <taxon>Alteromonadaceae</taxon>
        <taxon>Alkalimarinus</taxon>
    </lineage>
</organism>
<dbReference type="GO" id="GO:0004416">
    <property type="term" value="F:hydroxyacylglutathione hydrolase activity"/>
    <property type="evidence" value="ECO:0007669"/>
    <property type="project" value="UniProtKB-EC"/>
</dbReference>
<keyword evidence="4 7" id="KW-0479">Metal-binding</keyword>
<evidence type="ECO:0000256" key="6">
    <source>
        <dbReference type="ARBA" id="ARBA00022833"/>
    </source>
</evidence>
<dbReference type="PANTHER" id="PTHR43705:SF1">
    <property type="entry name" value="HYDROXYACYLGLUTATHIONE HYDROLASE GLOB"/>
    <property type="match status" value="1"/>
</dbReference>
<dbReference type="EMBL" id="CP100390">
    <property type="protein sequence ID" value="UZE97881.1"/>
    <property type="molecule type" value="Genomic_DNA"/>
</dbReference>
<dbReference type="HAMAP" id="MF_01374">
    <property type="entry name" value="Glyoxalase_2"/>
    <property type="match status" value="1"/>
</dbReference>
<gene>
    <name evidence="7 9" type="primary">gloB</name>
    <name evidence="9" type="ORF">NKI27_09145</name>
</gene>
<feature type="binding site" evidence="7">
    <location>
        <position position="141"/>
    </location>
    <ligand>
        <name>Zn(2+)</name>
        <dbReference type="ChEBI" id="CHEBI:29105"/>
        <label>1</label>
    </ligand>
</feature>
<comment type="function">
    <text evidence="7">Thiolesterase that catalyzes the hydrolysis of S-D-lactoyl-glutathione to form glutathione and D-lactic acid.</text>
</comment>
<dbReference type="InterPro" id="IPR017782">
    <property type="entry name" value="Hydroxyacylglutathione_Hdrlase"/>
</dbReference>
<evidence type="ECO:0000256" key="2">
    <source>
        <dbReference type="ARBA" id="ARBA00004963"/>
    </source>
</evidence>
<dbReference type="InterPro" id="IPR035680">
    <property type="entry name" value="Clx_II_MBL"/>
</dbReference>
<evidence type="ECO:0000256" key="1">
    <source>
        <dbReference type="ARBA" id="ARBA00001623"/>
    </source>
</evidence>
<comment type="pathway">
    <text evidence="2 7">Secondary metabolite metabolism; methylglyoxal degradation; (R)-lactate from methylglyoxal: step 2/2.</text>
</comment>
<comment type="cofactor">
    <cofactor evidence="7">
        <name>Zn(2+)</name>
        <dbReference type="ChEBI" id="CHEBI:29105"/>
    </cofactor>
    <text evidence="7">Binds 2 Zn(2+) ions per subunit.</text>
</comment>
<evidence type="ECO:0000256" key="7">
    <source>
        <dbReference type="HAMAP-Rule" id="MF_01374"/>
    </source>
</evidence>
<evidence type="ECO:0000313" key="9">
    <source>
        <dbReference type="EMBL" id="UZE97881.1"/>
    </source>
</evidence>
<keyword evidence="5 7" id="KW-0378">Hydrolase</keyword>
<feature type="binding site" evidence="7">
    <location>
        <position position="60"/>
    </location>
    <ligand>
        <name>Zn(2+)</name>
        <dbReference type="ChEBI" id="CHEBI:29105"/>
        <label>2</label>
    </ligand>
</feature>
<feature type="binding site" evidence="7">
    <location>
        <position position="179"/>
    </location>
    <ligand>
        <name>Zn(2+)</name>
        <dbReference type="ChEBI" id="CHEBI:29105"/>
        <label>2</label>
    </ligand>
</feature>
<reference evidence="9" key="1">
    <citation type="submission" date="2022-06" db="EMBL/GenBank/DDBJ databases">
        <title>Alkalimarinus sp. nov., isolated from gut of a Alitta virens.</title>
        <authorList>
            <person name="Yang A.I."/>
            <person name="Shin N.-R."/>
        </authorList>
    </citation>
    <scope>NUCLEOTIDE SEQUENCE</scope>
    <source>
        <strain evidence="9">A2M4</strain>
    </source>
</reference>